<accession>A0A3B7MSG9</accession>
<reference evidence="8 9" key="1">
    <citation type="submission" date="2018-09" db="EMBL/GenBank/DDBJ databases">
        <title>Genome sequencing of strain 6GH32-13.</title>
        <authorList>
            <person name="Weon H.-Y."/>
            <person name="Heo J."/>
            <person name="Kwon S.-W."/>
        </authorList>
    </citation>
    <scope>NUCLEOTIDE SEQUENCE [LARGE SCALE GENOMIC DNA]</scope>
    <source>
        <strain evidence="8 9">5GH32-13</strain>
    </source>
</reference>
<dbReference type="KEGG" id="pseg:D3H65_19270"/>
<dbReference type="Pfam" id="PF07980">
    <property type="entry name" value="SusD_RagB"/>
    <property type="match status" value="1"/>
</dbReference>
<evidence type="ECO:0000313" key="8">
    <source>
        <dbReference type="EMBL" id="AXY75990.1"/>
    </source>
</evidence>
<sequence>MYKKIFTILIVTAVTVAACKKDPDLVGPKDQYSTGNYPASIADLESVLAPCYSNLRDQHLFGFNYLTKMMANATHAGSAAYSDPDWLGFIDVSNMQPANGFVAGVWQALYAGVKNCNVALAGADFFEKNGAKEADKPKINFIRGQAYFMRAYYYFQLENLYGEDYKVGPSATDTLGVPLFKGLPAGFESTQQPRAHINAVWALIESDLLEAAKLLKGKVWTGNDVGRVTEWAAKGLLGKAYVFRKDWAKAKPVLKDVIDNSGKTLMPYAKYRDAFIGISANEFNEESLFELNIDQDSKGGYGVYSGAANATSINGLIFPPYALGLNGKEESSLPLGYGGNIGMHDKNILRYGYTEGTYTLVTNPNFNSSKDPSYSNPEKVMDPVYKAKALAVRTNKTADPRLYVNTLQPWLDSVKRDGTNWYPVARPSYIMGDANLNQQLGWSFRKYAPIFNDINNVGPADAANIYILRMADVYLLYAEACANSAEATTALEYINKVKRRAYGLPVNTASGVDYASLTAETMAKKASDPVLGNNPLYYERWAELFNEAQWWFDICRWHLGASEAAYYVTARALNGTPFKWADKAYSWPIPITELNSNPKMAGQQNPGY</sequence>
<keyword evidence="4" id="KW-0472">Membrane</keyword>
<dbReference type="AlphaFoldDB" id="A0A3B7MSG9"/>
<name>A0A3B7MSG9_9BACT</name>
<dbReference type="Pfam" id="PF14322">
    <property type="entry name" value="SusD-like_3"/>
    <property type="match status" value="1"/>
</dbReference>
<gene>
    <name evidence="8" type="ORF">D3H65_19270</name>
</gene>
<keyword evidence="5" id="KW-0998">Cell outer membrane</keyword>
<comment type="similarity">
    <text evidence="2">Belongs to the SusD family.</text>
</comment>
<dbReference type="GO" id="GO:0009279">
    <property type="term" value="C:cell outer membrane"/>
    <property type="evidence" value="ECO:0007669"/>
    <property type="project" value="UniProtKB-SubCell"/>
</dbReference>
<dbReference type="RefSeq" id="WP_119051869.1">
    <property type="nucleotide sequence ID" value="NZ_CP032157.1"/>
</dbReference>
<dbReference type="PROSITE" id="PS51257">
    <property type="entry name" value="PROKAR_LIPOPROTEIN"/>
    <property type="match status" value="1"/>
</dbReference>
<organism evidence="8 9">
    <name type="scientific">Paraflavitalea soli</name>
    <dbReference type="NCBI Taxonomy" id="2315862"/>
    <lineage>
        <taxon>Bacteria</taxon>
        <taxon>Pseudomonadati</taxon>
        <taxon>Bacteroidota</taxon>
        <taxon>Chitinophagia</taxon>
        <taxon>Chitinophagales</taxon>
        <taxon>Chitinophagaceae</taxon>
        <taxon>Paraflavitalea</taxon>
    </lineage>
</organism>
<evidence type="ECO:0000256" key="2">
    <source>
        <dbReference type="ARBA" id="ARBA00006275"/>
    </source>
</evidence>
<comment type="subcellular location">
    <subcellularLocation>
        <location evidence="1">Cell outer membrane</location>
    </subcellularLocation>
</comment>
<evidence type="ECO:0000259" key="7">
    <source>
        <dbReference type="Pfam" id="PF14322"/>
    </source>
</evidence>
<evidence type="ECO:0000256" key="4">
    <source>
        <dbReference type="ARBA" id="ARBA00023136"/>
    </source>
</evidence>
<dbReference type="EMBL" id="CP032157">
    <property type="protein sequence ID" value="AXY75990.1"/>
    <property type="molecule type" value="Genomic_DNA"/>
</dbReference>
<evidence type="ECO:0000313" key="9">
    <source>
        <dbReference type="Proteomes" id="UP000263900"/>
    </source>
</evidence>
<keyword evidence="9" id="KW-1185">Reference proteome</keyword>
<evidence type="ECO:0000256" key="5">
    <source>
        <dbReference type="ARBA" id="ARBA00023237"/>
    </source>
</evidence>
<dbReference type="SUPFAM" id="SSF48452">
    <property type="entry name" value="TPR-like"/>
    <property type="match status" value="1"/>
</dbReference>
<dbReference type="InterPro" id="IPR012944">
    <property type="entry name" value="SusD_RagB_dom"/>
</dbReference>
<evidence type="ECO:0000256" key="3">
    <source>
        <dbReference type="ARBA" id="ARBA00022729"/>
    </source>
</evidence>
<evidence type="ECO:0000256" key="1">
    <source>
        <dbReference type="ARBA" id="ARBA00004442"/>
    </source>
</evidence>
<dbReference type="Proteomes" id="UP000263900">
    <property type="component" value="Chromosome"/>
</dbReference>
<protein>
    <submittedName>
        <fullName evidence="8">RagB/SusD family nutrient uptake outer membrane protein</fullName>
    </submittedName>
</protein>
<feature type="domain" description="RagB/SusD" evidence="6">
    <location>
        <begin position="343"/>
        <end position="608"/>
    </location>
</feature>
<proteinExistence type="inferred from homology"/>
<evidence type="ECO:0000259" key="6">
    <source>
        <dbReference type="Pfam" id="PF07980"/>
    </source>
</evidence>
<dbReference type="InterPro" id="IPR033985">
    <property type="entry name" value="SusD-like_N"/>
</dbReference>
<dbReference type="Gene3D" id="1.25.40.390">
    <property type="match status" value="1"/>
</dbReference>
<keyword evidence="3" id="KW-0732">Signal</keyword>
<dbReference type="OrthoDB" id="973538at2"/>
<feature type="domain" description="SusD-like N-terminal" evidence="7">
    <location>
        <begin position="42"/>
        <end position="241"/>
    </location>
</feature>
<dbReference type="InterPro" id="IPR011990">
    <property type="entry name" value="TPR-like_helical_dom_sf"/>
</dbReference>